<name>A0A151H412_TOXGO</name>
<proteinExistence type="predicted"/>
<reference evidence="3" key="1">
    <citation type="submission" date="2016-03" db="EMBL/GenBank/DDBJ databases">
        <authorList>
            <person name="Sibley D."/>
            <person name="Venepally P."/>
            <person name="Karamycheva S."/>
            <person name="Hadjithomas M."/>
            <person name="Khan A."/>
            <person name="Brunk B."/>
            <person name="Roos D."/>
            <person name="Caler E."/>
            <person name="Lorenzi H."/>
        </authorList>
    </citation>
    <scope>NUCLEOTIDE SEQUENCE [LARGE SCALE GENOMIC DNA]</scope>
    <source>
        <strain evidence="3">TgCatPRC2</strain>
    </source>
</reference>
<accession>A0A151H412</accession>
<dbReference type="Proteomes" id="UP000075225">
    <property type="component" value="Unassembled WGS sequence"/>
</dbReference>
<evidence type="ECO:0000256" key="1">
    <source>
        <dbReference type="SAM" id="MobiDB-lite"/>
    </source>
</evidence>
<feature type="compositionally biased region" description="Basic and acidic residues" evidence="1">
    <location>
        <begin position="166"/>
        <end position="178"/>
    </location>
</feature>
<organism evidence="2 3">
    <name type="scientific">Toxoplasma gondii TgCatPRC2</name>
    <dbReference type="NCBI Taxonomy" id="1130821"/>
    <lineage>
        <taxon>Eukaryota</taxon>
        <taxon>Sar</taxon>
        <taxon>Alveolata</taxon>
        <taxon>Apicomplexa</taxon>
        <taxon>Conoidasida</taxon>
        <taxon>Coccidia</taxon>
        <taxon>Eucoccidiorida</taxon>
        <taxon>Eimeriorina</taxon>
        <taxon>Sarcocystidae</taxon>
        <taxon>Toxoplasma</taxon>
    </lineage>
</organism>
<feature type="compositionally biased region" description="Basic and acidic residues" evidence="1">
    <location>
        <begin position="273"/>
        <end position="302"/>
    </location>
</feature>
<protein>
    <submittedName>
        <fullName evidence="2">RNA recognition motif-containing protein</fullName>
    </submittedName>
</protein>
<comment type="caution">
    <text evidence="2">The sequence shown here is derived from an EMBL/GenBank/DDBJ whole genome shotgun (WGS) entry which is preliminary data.</text>
</comment>
<feature type="region of interest" description="Disordered" evidence="1">
    <location>
        <begin position="1"/>
        <end position="187"/>
    </location>
</feature>
<feature type="compositionally biased region" description="Acidic residues" evidence="1">
    <location>
        <begin position="133"/>
        <end position="150"/>
    </location>
</feature>
<feature type="compositionally biased region" description="Basic and acidic residues" evidence="1">
    <location>
        <begin position="122"/>
        <end position="132"/>
    </location>
</feature>
<feature type="compositionally biased region" description="Basic and acidic residues" evidence="1">
    <location>
        <begin position="13"/>
        <end position="30"/>
    </location>
</feature>
<feature type="compositionally biased region" description="Basic and acidic residues" evidence="1">
    <location>
        <begin position="84"/>
        <end position="106"/>
    </location>
</feature>
<gene>
    <name evidence="2" type="ORF">TGPRC2_304760A</name>
</gene>
<dbReference type="AlphaFoldDB" id="A0A151H412"/>
<feature type="compositionally biased region" description="Acidic residues" evidence="1">
    <location>
        <begin position="1"/>
        <end position="12"/>
    </location>
</feature>
<dbReference type="VEuPathDB" id="ToxoDB:TGPRC2_304760A"/>
<evidence type="ECO:0000313" key="2">
    <source>
        <dbReference type="EMBL" id="KYK64076.1"/>
    </source>
</evidence>
<feature type="region of interest" description="Disordered" evidence="1">
    <location>
        <begin position="264"/>
        <end position="302"/>
    </location>
</feature>
<evidence type="ECO:0000313" key="3">
    <source>
        <dbReference type="Proteomes" id="UP000075225"/>
    </source>
</evidence>
<dbReference type="EMBL" id="AHZP02002429">
    <property type="protein sequence ID" value="KYK64076.1"/>
    <property type="molecule type" value="Genomic_DNA"/>
</dbReference>
<sequence>MATTSLEEEEYMEGERDEGWGEAGEQREGRLVVAQSRSVSRERELHAASFPVEYDGEDDSPYLQASERVASKRDEGDPEESDVDHEREERDACYGWESEKEGRPEAPDEGSAASRDEDAEARDDGEGGRQEGREEDVGENEGEETAEDLEETRRDDEDSLTICGEKGNDSDPIDERMSHSRSGGSGEDLGLLRFWNARCAVRGTKQSAECKLRGCKGRAYLNISSDASVAGTVALGLVVSEDCAQSVYSRTAASSIPRFLGCGTGERRTRRHSREDREEADGGRWRGGDTGREQRVAARPGRARETKRETCFHGEWPCPRVKETVLHRLLSSLFSLLFRQSFRRKHSSRGARTERRANLWRVREAQRDQDLQAFSPPDL</sequence>